<name>A0A9P7VG02_9AGAR</name>
<dbReference type="Gene3D" id="2.60.120.200">
    <property type="match status" value="1"/>
</dbReference>
<dbReference type="Pfam" id="PF26113">
    <property type="entry name" value="GH16_XgeA"/>
    <property type="match status" value="1"/>
</dbReference>
<evidence type="ECO:0000313" key="1">
    <source>
        <dbReference type="EMBL" id="KAG7439304.1"/>
    </source>
</evidence>
<dbReference type="EMBL" id="MU250601">
    <property type="protein sequence ID" value="KAG7439304.1"/>
    <property type="molecule type" value="Genomic_DNA"/>
</dbReference>
<dbReference type="RefSeq" id="XP_043032804.1">
    <property type="nucleotide sequence ID" value="XM_043183902.1"/>
</dbReference>
<reference evidence="1" key="1">
    <citation type="submission" date="2020-11" db="EMBL/GenBank/DDBJ databases">
        <title>Adaptations for nitrogen fixation in a non-lichenized fungal sporocarp promotes dispersal by wood-feeding termites.</title>
        <authorList>
            <consortium name="DOE Joint Genome Institute"/>
            <person name="Koch R.A."/>
            <person name="Yoon G."/>
            <person name="Arayal U."/>
            <person name="Lail K."/>
            <person name="Amirebrahimi M."/>
            <person name="Labutti K."/>
            <person name="Lipzen A."/>
            <person name="Riley R."/>
            <person name="Barry K."/>
            <person name="Henrissat B."/>
            <person name="Grigoriev I.V."/>
            <person name="Herr J.R."/>
            <person name="Aime M.C."/>
        </authorList>
    </citation>
    <scope>NUCLEOTIDE SEQUENCE</scope>
    <source>
        <strain evidence="1">MCA 3950</strain>
    </source>
</reference>
<dbReference type="AlphaFoldDB" id="A0A9P7VG02"/>
<dbReference type="OrthoDB" id="192832at2759"/>
<accession>A0A9P7VG02</accession>
<proteinExistence type="predicted"/>
<protein>
    <submittedName>
        <fullName evidence="1">Uncharacterized protein</fullName>
    </submittedName>
</protein>
<gene>
    <name evidence="1" type="ORF">BT62DRAFT_914045</name>
</gene>
<feature type="non-terminal residue" evidence="1">
    <location>
        <position position="1"/>
    </location>
</feature>
<sequence length="112" mass="12059">GEIYLFKGVNSYTQNTMSMHSSTGCWMDERNVNGANLNVAASEGGTNCDPNVNYQSCGASVNSKTSFGQAANDVNGATYGPELTADGIKMWWNTDHGQVGVSFFFPSWLSWG</sequence>
<comment type="caution">
    <text evidence="1">The sequence shown here is derived from an EMBL/GenBank/DDBJ whole genome shotgun (WGS) entry which is preliminary data.</text>
</comment>
<dbReference type="Proteomes" id="UP000812287">
    <property type="component" value="Unassembled WGS sequence"/>
</dbReference>
<keyword evidence="2" id="KW-1185">Reference proteome</keyword>
<organism evidence="1 2">
    <name type="scientific">Guyanagaster necrorhizus</name>
    <dbReference type="NCBI Taxonomy" id="856835"/>
    <lineage>
        <taxon>Eukaryota</taxon>
        <taxon>Fungi</taxon>
        <taxon>Dikarya</taxon>
        <taxon>Basidiomycota</taxon>
        <taxon>Agaricomycotina</taxon>
        <taxon>Agaricomycetes</taxon>
        <taxon>Agaricomycetidae</taxon>
        <taxon>Agaricales</taxon>
        <taxon>Marasmiineae</taxon>
        <taxon>Physalacriaceae</taxon>
        <taxon>Guyanagaster</taxon>
    </lineage>
</organism>
<dbReference type="GeneID" id="66106199"/>
<evidence type="ECO:0000313" key="2">
    <source>
        <dbReference type="Proteomes" id="UP000812287"/>
    </source>
</evidence>